<dbReference type="RefSeq" id="WP_200759714.1">
    <property type="nucleotide sequence ID" value="NZ_AP023366.1"/>
</dbReference>
<dbReference type="InterPro" id="IPR032875">
    <property type="entry name" value="Succ_CoA_lig_flav_dom"/>
</dbReference>
<dbReference type="PANTHER" id="PTHR42793">
    <property type="entry name" value="COA BINDING DOMAIN CONTAINING PROTEIN"/>
    <property type="match status" value="1"/>
</dbReference>
<sequence length="467" mass="51036">MENTRNQVHKLLYPESIAIVGASNNAAKMGGRLLSYLLNHSYKGTVYPVNPKEDIIQGLTAYSSVREVPEKVDLAFLIVPNQHIFSVLQECAEKGIETVIISSSGFSETGKDGERLQKQLIDFAREKGIRLCGPNSIGVVNTHHQLFLSFSMSMEMENVPVGAISFITQSGAVGGGLLSKAWEEGIGIGFCISSGNEADLDSSDYLDYLLNDENTKVICLFLEGISNGEKFKQVLARARDIGKPVIVYKNGRTDIGQNTVKSHTGSLAGNYQVYQALFNQYGIISVLYLEDMFDTAKAMSVLPPPKGNRVGIISTSGGACTILADHCVACGLNLPDLNVTSKEKLKQVLPSFAQVKNPLDTTANIIMNPDIFKETLLVFLDDHNIDSIILMLTTVGEPIASQVAADIIEIFQRAEKPIILAWSIAESLAKQGMMMLKQAQIPLYPTAERAVRVLHQMVQFSVKESNF</sequence>
<dbReference type="InterPro" id="IPR016102">
    <property type="entry name" value="Succinyl-CoA_synth-like"/>
</dbReference>
<evidence type="ECO:0000313" key="2">
    <source>
        <dbReference type="EMBL" id="BCJ85614.1"/>
    </source>
</evidence>
<evidence type="ECO:0000259" key="1">
    <source>
        <dbReference type="SMART" id="SM00881"/>
    </source>
</evidence>
<dbReference type="AlphaFoldDB" id="A0A7I8D658"/>
<dbReference type="PANTHER" id="PTHR42793:SF4">
    <property type="entry name" value="BLL6376 PROTEIN"/>
    <property type="match status" value="1"/>
</dbReference>
<organism evidence="2 3">
    <name type="scientific">Effusibacillus dendaii</name>
    <dbReference type="NCBI Taxonomy" id="2743772"/>
    <lineage>
        <taxon>Bacteria</taxon>
        <taxon>Bacillati</taxon>
        <taxon>Bacillota</taxon>
        <taxon>Bacilli</taxon>
        <taxon>Bacillales</taxon>
        <taxon>Alicyclobacillaceae</taxon>
        <taxon>Effusibacillus</taxon>
    </lineage>
</organism>
<dbReference type="Gene3D" id="3.40.50.261">
    <property type="entry name" value="Succinyl-CoA synthetase domains"/>
    <property type="match status" value="2"/>
</dbReference>
<dbReference type="Proteomes" id="UP000593802">
    <property type="component" value="Chromosome"/>
</dbReference>
<dbReference type="InterPro" id="IPR036291">
    <property type="entry name" value="NAD(P)-bd_dom_sf"/>
</dbReference>
<accession>A0A7I8D658</accession>
<dbReference type="SMART" id="SM00881">
    <property type="entry name" value="CoA_binding"/>
    <property type="match status" value="1"/>
</dbReference>
<dbReference type="Pfam" id="PF13380">
    <property type="entry name" value="CoA_binding_2"/>
    <property type="match status" value="1"/>
</dbReference>
<dbReference type="Pfam" id="PF13607">
    <property type="entry name" value="Succ_CoA_lig"/>
    <property type="match status" value="1"/>
</dbReference>
<feature type="domain" description="CoA-binding" evidence="1">
    <location>
        <begin position="11"/>
        <end position="106"/>
    </location>
</feature>
<dbReference type="EMBL" id="AP023366">
    <property type="protein sequence ID" value="BCJ85614.1"/>
    <property type="molecule type" value="Genomic_DNA"/>
</dbReference>
<name>A0A7I8D658_9BACL</name>
<keyword evidence="3" id="KW-1185">Reference proteome</keyword>
<dbReference type="InterPro" id="IPR003781">
    <property type="entry name" value="CoA-bd"/>
</dbReference>
<proteinExistence type="predicted"/>
<dbReference type="Pfam" id="PF19045">
    <property type="entry name" value="Ligase_CoA_2"/>
    <property type="match status" value="1"/>
</dbReference>
<dbReference type="InterPro" id="IPR043938">
    <property type="entry name" value="Ligase_CoA_dom"/>
</dbReference>
<gene>
    <name evidence="2" type="ORF">skT53_05990</name>
</gene>
<protein>
    <recommendedName>
        <fullName evidence="1">CoA-binding domain-containing protein</fullName>
    </recommendedName>
</protein>
<evidence type="ECO:0000313" key="3">
    <source>
        <dbReference type="Proteomes" id="UP000593802"/>
    </source>
</evidence>
<reference evidence="2 3" key="1">
    <citation type="submission" date="2020-08" db="EMBL/GenBank/DDBJ databases">
        <title>Complete Genome Sequence of Effusibacillus dendaii Strain skT53, Isolated from Farmland soil.</title>
        <authorList>
            <person name="Konishi T."/>
            <person name="Kawasaki H."/>
        </authorList>
    </citation>
    <scope>NUCLEOTIDE SEQUENCE [LARGE SCALE GENOMIC DNA]</scope>
    <source>
        <strain evidence="3">skT53</strain>
    </source>
</reference>
<dbReference type="Gene3D" id="3.40.50.720">
    <property type="entry name" value="NAD(P)-binding Rossmann-like Domain"/>
    <property type="match status" value="1"/>
</dbReference>
<dbReference type="KEGG" id="eff:skT53_05990"/>
<dbReference type="SUPFAM" id="SSF52210">
    <property type="entry name" value="Succinyl-CoA synthetase domains"/>
    <property type="match status" value="2"/>
</dbReference>
<dbReference type="GO" id="GO:0043758">
    <property type="term" value="F:acetate-CoA ligase (ADP-forming) activity"/>
    <property type="evidence" value="ECO:0007669"/>
    <property type="project" value="InterPro"/>
</dbReference>
<dbReference type="SUPFAM" id="SSF51735">
    <property type="entry name" value="NAD(P)-binding Rossmann-fold domains"/>
    <property type="match status" value="1"/>
</dbReference>